<dbReference type="InterPro" id="IPR041364">
    <property type="entry name" value="Rbx-bd"/>
</dbReference>
<proteinExistence type="inferred from homology"/>
<comment type="similarity">
    <text evidence="7">Belongs to the FAD-dependent oxidoreductase family.</text>
</comment>
<dbReference type="GO" id="GO:0005737">
    <property type="term" value="C:cytoplasm"/>
    <property type="evidence" value="ECO:0007669"/>
    <property type="project" value="UniProtKB-SubCell"/>
</dbReference>
<dbReference type="InterPro" id="IPR024935">
    <property type="entry name" value="Rubredoxin_dom"/>
</dbReference>
<dbReference type="InterPro" id="IPR024934">
    <property type="entry name" value="Rubredoxin-like_dom"/>
</dbReference>
<comment type="caution">
    <text evidence="18">The sequence shown here is derived from an EMBL/GenBank/DDBJ whole genome shotgun (WGS) entry which is preliminary data.</text>
</comment>
<evidence type="ECO:0000256" key="6">
    <source>
        <dbReference type="ARBA" id="ARBA00005337"/>
    </source>
</evidence>
<evidence type="ECO:0000256" key="7">
    <source>
        <dbReference type="ARBA" id="ARBA00006442"/>
    </source>
</evidence>
<comment type="subcellular location">
    <subcellularLocation>
        <location evidence="4">Cytoplasm</location>
    </subcellularLocation>
</comment>
<feature type="domain" description="Rubredoxin-like" evidence="17">
    <location>
        <begin position="1"/>
        <end position="52"/>
    </location>
</feature>
<keyword evidence="14" id="KW-0560">Oxidoreductase</keyword>
<evidence type="ECO:0000313" key="18">
    <source>
        <dbReference type="EMBL" id="MBB1488503.1"/>
    </source>
</evidence>
<dbReference type="Gene3D" id="3.50.50.60">
    <property type="entry name" value="FAD/NAD(P)-binding domain"/>
    <property type="match status" value="2"/>
</dbReference>
<comment type="cofactor">
    <cofactor evidence="1">
        <name>Fe(3+)</name>
        <dbReference type="ChEBI" id="CHEBI:29034"/>
    </cofactor>
</comment>
<evidence type="ECO:0000256" key="3">
    <source>
        <dbReference type="ARBA" id="ARBA00002792"/>
    </source>
</evidence>
<dbReference type="PANTHER" id="PTHR43429:SF3">
    <property type="entry name" value="NITRITE REDUCTASE [NAD(P)H]"/>
    <property type="match status" value="1"/>
</dbReference>
<gene>
    <name evidence="18" type="ORF">H4O21_18015</name>
</gene>
<comment type="pathway">
    <text evidence="5">Hydrocarbon metabolism; alkane degradation.</text>
</comment>
<keyword evidence="16" id="KW-0520">NAD</keyword>
<dbReference type="GO" id="GO:0005506">
    <property type="term" value="F:iron ion binding"/>
    <property type="evidence" value="ECO:0007669"/>
    <property type="project" value="InterPro"/>
</dbReference>
<dbReference type="PRINTS" id="PR00368">
    <property type="entry name" value="FADPNR"/>
</dbReference>
<accession>A0A839ISS9</accession>
<comment type="cofactor">
    <cofactor evidence="2">
        <name>FAD</name>
        <dbReference type="ChEBI" id="CHEBI:57692"/>
    </cofactor>
</comment>
<dbReference type="Pfam" id="PF00301">
    <property type="entry name" value="Rubredoxin"/>
    <property type="match status" value="1"/>
</dbReference>
<name>A0A839ISS9_9GAMM</name>
<evidence type="ECO:0000256" key="10">
    <source>
        <dbReference type="ARBA" id="ARBA00022630"/>
    </source>
</evidence>
<keyword evidence="9" id="KW-0963">Cytoplasm</keyword>
<dbReference type="InterPro" id="IPR023753">
    <property type="entry name" value="FAD/NAD-binding_dom"/>
</dbReference>
<dbReference type="SUPFAM" id="SSF57802">
    <property type="entry name" value="Rubredoxin-like"/>
    <property type="match status" value="1"/>
</dbReference>
<dbReference type="Pfam" id="PF07992">
    <property type="entry name" value="Pyr_redox_2"/>
    <property type="match status" value="1"/>
</dbReference>
<dbReference type="SUPFAM" id="SSF51905">
    <property type="entry name" value="FAD/NAD(P)-binding domain"/>
    <property type="match status" value="1"/>
</dbReference>
<protein>
    <submittedName>
        <fullName evidence="18">FAD-dependent oxidoreductase</fullName>
    </submittedName>
</protein>
<evidence type="ECO:0000256" key="11">
    <source>
        <dbReference type="ARBA" id="ARBA00022723"/>
    </source>
</evidence>
<sequence>MKKWLCVICGLIYDEAKGWPSDGIAPGTRWEDVPDDWMCPDCLVGKSDFEMIAISETPVEEAAPVEIAKEDPIVIIGTGYAGYRLAEAIRQRKPEQPIVMFSSDDGADYSKPGLSNALARDKGADELITETALEIEQRLNIRIYARCKVQNIDTEARLLQTDFGSQHYAKLVFATGAAPIQLSFDGDGADDVLSVNDLEDYRRFRQRLQPVKGQQSVKDLQSAKGLKSGQHVTLIGNGLIGCEFANDLAAAGYPVTVVGLTGWPMDRLLPQQIGEQLQSQLSSLGVQWQLNNTVQRIDRLSATKDETNNVNAGYRLTLADGTELETSLVLSAVGLKPRTELAEQAGIKCNRGIVINGGLRTSANNVYALGDCAEINGQLMPYIAPINFGIPALADCMLGRPTMAQYPLMPVMVKTPALPLTLLSAAPETEGQWHVEQSENGMRGLFVDHDDLISGFALAGDLTSERQHWVDEIKQGQRYSLLKELV</sequence>
<evidence type="ECO:0000256" key="2">
    <source>
        <dbReference type="ARBA" id="ARBA00001974"/>
    </source>
</evidence>
<evidence type="ECO:0000256" key="14">
    <source>
        <dbReference type="ARBA" id="ARBA00023002"/>
    </source>
</evidence>
<organism evidence="18 19">
    <name type="scientific">Oceanospirillum sediminis</name>
    <dbReference type="NCBI Taxonomy" id="2760088"/>
    <lineage>
        <taxon>Bacteria</taxon>
        <taxon>Pseudomonadati</taxon>
        <taxon>Pseudomonadota</taxon>
        <taxon>Gammaproteobacteria</taxon>
        <taxon>Oceanospirillales</taxon>
        <taxon>Oceanospirillaceae</taxon>
        <taxon>Oceanospirillum</taxon>
    </lineage>
</organism>
<keyword evidence="11" id="KW-0479">Metal-binding</keyword>
<comment type="similarity">
    <text evidence="6">Belongs to the rubredoxin family.</text>
</comment>
<dbReference type="AlphaFoldDB" id="A0A839ISS9"/>
<dbReference type="InterPro" id="IPR050260">
    <property type="entry name" value="FAD-bd_OxRdtase"/>
</dbReference>
<reference evidence="18 19" key="1">
    <citation type="submission" date="2020-08" db="EMBL/GenBank/DDBJ databases">
        <title>Oceanospirillum sp. nov. isolated from marine sediment.</title>
        <authorList>
            <person name="Ji X."/>
        </authorList>
    </citation>
    <scope>NUCLEOTIDE SEQUENCE [LARGE SCALE GENOMIC DNA]</scope>
    <source>
        <strain evidence="18 19">D5</strain>
    </source>
</reference>
<evidence type="ECO:0000256" key="16">
    <source>
        <dbReference type="ARBA" id="ARBA00023027"/>
    </source>
</evidence>
<dbReference type="Gene3D" id="2.20.28.10">
    <property type="match status" value="1"/>
</dbReference>
<evidence type="ECO:0000256" key="9">
    <source>
        <dbReference type="ARBA" id="ARBA00022490"/>
    </source>
</evidence>
<keyword evidence="13" id="KW-0249">Electron transport</keyword>
<keyword evidence="15" id="KW-0408">Iron</keyword>
<evidence type="ECO:0000256" key="1">
    <source>
        <dbReference type="ARBA" id="ARBA00001965"/>
    </source>
</evidence>
<dbReference type="EMBL" id="JACJFM010000029">
    <property type="protein sequence ID" value="MBB1488503.1"/>
    <property type="molecule type" value="Genomic_DNA"/>
</dbReference>
<evidence type="ECO:0000256" key="5">
    <source>
        <dbReference type="ARBA" id="ARBA00004933"/>
    </source>
</evidence>
<dbReference type="PROSITE" id="PS50903">
    <property type="entry name" value="RUBREDOXIN_LIKE"/>
    <property type="match status" value="1"/>
</dbReference>
<keyword evidence="8" id="KW-0813">Transport</keyword>
<dbReference type="PRINTS" id="PR00163">
    <property type="entry name" value="RUBREDOXIN"/>
</dbReference>
<keyword evidence="10" id="KW-0285">Flavoprotein</keyword>
<dbReference type="PRINTS" id="PR00411">
    <property type="entry name" value="PNDRDTASEI"/>
</dbReference>
<evidence type="ECO:0000256" key="12">
    <source>
        <dbReference type="ARBA" id="ARBA00022827"/>
    </source>
</evidence>
<keyword evidence="19" id="KW-1185">Reference proteome</keyword>
<evidence type="ECO:0000256" key="4">
    <source>
        <dbReference type="ARBA" id="ARBA00004496"/>
    </source>
</evidence>
<dbReference type="GO" id="GO:0016491">
    <property type="term" value="F:oxidoreductase activity"/>
    <property type="evidence" value="ECO:0007669"/>
    <property type="project" value="UniProtKB-KW"/>
</dbReference>
<dbReference type="Gene3D" id="3.30.390.120">
    <property type="match status" value="1"/>
</dbReference>
<keyword evidence="12" id="KW-0274">FAD</keyword>
<evidence type="ECO:0000256" key="8">
    <source>
        <dbReference type="ARBA" id="ARBA00022448"/>
    </source>
</evidence>
<evidence type="ECO:0000313" key="19">
    <source>
        <dbReference type="Proteomes" id="UP000565262"/>
    </source>
</evidence>
<dbReference type="Proteomes" id="UP000565262">
    <property type="component" value="Unassembled WGS sequence"/>
</dbReference>
<evidence type="ECO:0000256" key="13">
    <source>
        <dbReference type="ARBA" id="ARBA00022982"/>
    </source>
</evidence>
<dbReference type="Pfam" id="PF18113">
    <property type="entry name" value="Rbx_binding"/>
    <property type="match status" value="1"/>
</dbReference>
<comment type="function">
    <text evidence="3">Involved in the hydrocarbon hydroxylating system, which transfers electrons from NADH to rubredoxin reductase and then through rubredoxin to alkane 1 monooxygenase.</text>
</comment>
<dbReference type="CDD" id="cd00730">
    <property type="entry name" value="rubredoxin"/>
    <property type="match status" value="1"/>
</dbReference>
<evidence type="ECO:0000259" key="17">
    <source>
        <dbReference type="PROSITE" id="PS50903"/>
    </source>
</evidence>
<dbReference type="FunFam" id="2.20.28.10:FF:000001">
    <property type="entry name" value="Rubredoxin"/>
    <property type="match status" value="1"/>
</dbReference>
<dbReference type="InterPro" id="IPR036188">
    <property type="entry name" value="FAD/NAD-bd_sf"/>
</dbReference>
<evidence type="ECO:0000256" key="15">
    <source>
        <dbReference type="ARBA" id="ARBA00023004"/>
    </source>
</evidence>
<dbReference type="PANTHER" id="PTHR43429">
    <property type="entry name" value="PYRIDINE NUCLEOTIDE-DISULFIDE OXIDOREDUCTASE DOMAIN-CONTAINING"/>
    <property type="match status" value="1"/>
</dbReference>